<evidence type="ECO:0000313" key="1">
    <source>
        <dbReference type="EMBL" id="KAG0444174.1"/>
    </source>
</evidence>
<proteinExistence type="predicted"/>
<comment type="caution">
    <text evidence="1">The sequence shown here is derived from an EMBL/GenBank/DDBJ whole genome shotgun (WGS) entry which is preliminary data.</text>
</comment>
<organism evidence="1 2">
    <name type="scientific">Ixodes persulcatus</name>
    <name type="common">Taiga tick</name>
    <dbReference type="NCBI Taxonomy" id="34615"/>
    <lineage>
        <taxon>Eukaryota</taxon>
        <taxon>Metazoa</taxon>
        <taxon>Ecdysozoa</taxon>
        <taxon>Arthropoda</taxon>
        <taxon>Chelicerata</taxon>
        <taxon>Arachnida</taxon>
        <taxon>Acari</taxon>
        <taxon>Parasitiformes</taxon>
        <taxon>Ixodida</taxon>
        <taxon>Ixodoidea</taxon>
        <taxon>Ixodidae</taxon>
        <taxon>Ixodinae</taxon>
        <taxon>Ixodes</taxon>
    </lineage>
</organism>
<dbReference type="Proteomes" id="UP000805193">
    <property type="component" value="Unassembled WGS sequence"/>
</dbReference>
<keyword evidence="2" id="KW-1185">Reference proteome</keyword>
<reference evidence="1 2" key="1">
    <citation type="journal article" date="2020" name="Cell">
        <title>Large-Scale Comparative Analyses of Tick Genomes Elucidate Their Genetic Diversity and Vector Capacities.</title>
        <authorList>
            <consortium name="Tick Genome and Microbiome Consortium (TIGMIC)"/>
            <person name="Jia N."/>
            <person name="Wang J."/>
            <person name="Shi W."/>
            <person name="Du L."/>
            <person name="Sun Y."/>
            <person name="Zhan W."/>
            <person name="Jiang J.F."/>
            <person name="Wang Q."/>
            <person name="Zhang B."/>
            <person name="Ji P."/>
            <person name="Bell-Sakyi L."/>
            <person name="Cui X.M."/>
            <person name="Yuan T.T."/>
            <person name="Jiang B.G."/>
            <person name="Yang W.F."/>
            <person name="Lam T.T."/>
            <person name="Chang Q.C."/>
            <person name="Ding S.J."/>
            <person name="Wang X.J."/>
            <person name="Zhu J.G."/>
            <person name="Ruan X.D."/>
            <person name="Zhao L."/>
            <person name="Wei J.T."/>
            <person name="Ye R.Z."/>
            <person name="Que T.C."/>
            <person name="Du C.H."/>
            <person name="Zhou Y.H."/>
            <person name="Cheng J.X."/>
            <person name="Dai P.F."/>
            <person name="Guo W.B."/>
            <person name="Han X.H."/>
            <person name="Huang E.J."/>
            <person name="Li L.F."/>
            <person name="Wei W."/>
            <person name="Gao Y.C."/>
            <person name="Liu J.Z."/>
            <person name="Shao H.Z."/>
            <person name="Wang X."/>
            <person name="Wang C.C."/>
            <person name="Yang T.C."/>
            <person name="Huo Q.B."/>
            <person name="Li W."/>
            <person name="Chen H.Y."/>
            <person name="Chen S.E."/>
            <person name="Zhou L.G."/>
            <person name="Ni X.B."/>
            <person name="Tian J.H."/>
            <person name="Sheng Y."/>
            <person name="Liu T."/>
            <person name="Pan Y.S."/>
            <person name="Xia L.Y."/>
            <person name="Li J."/>
            <person name="Zhao F."/>
            <person name="Cao W.C."/>
        </authorList>
    </citation>
    <scope>NUCLEOTIDE SEQUENCE [LARGE SCALE GENOMIC DNA]</scope>
    <source>
        <strain evidence="1">Iper-2018</strain>
    </source>
</reference>
<protein>
    <submittedName>
        <fullName evidence="1">Uncharacterized protein</fullName>
    </submittedName>
</protein>
<sequence>MATPPEGLVAECVHQNDSNSLKSTPEEEEQANRFKEEANEYFKKQEFNTAIDLYSKAIELDPYKAVYYGNRSFAYLKTECFGYALSDASKAIELDRSYVKGYYRRAAAHMSLGKFKLALKDFEAVTKARPNDKDACAKYNECNKIVRRIAFEKAIAVDDLKKSVADSIDIEAMCIEDDYTGPELKEGKVTVEFMKQLMETFKAGKKLHRKYAYKMLVDAKAMFQSLPSLVDIEVPSDSKFTVCGDIHGQFFDLMNIFELNGLPSESNPYLFNGDFVDRGSFSVECIFTLLGFKLLYPQHFYMSRGNHESQTMNQMYGFEGEVKAKYTPKMAELFTEVFNWVPLAHLINQKVLVMHGGLFSDDNVTLDDIRKTDRNRQPPEEGIMCELLWSDPQPQEGRSPSKRGVGIHFGPDVTRRFLERNGLDYVIRSHEVKADGYEVAHEGKCITVFSAPNYCEEVRSGRLRRWRTEKNQFYSVRAVPPAEAAWFPREDTIPKGDITPDSDFQYFKKKGLTPWRNKGAFITMTGSNLSPKFTTYEAVPHPNIKPMAYASSLLAL</sequence>
<dbReference type="EMBL" id="JABSTQ010002385">
    <property type="protein sequence ID" value="KAG0444174.1"/>
    <property type="molecule type" value="Genomic_DNA"/>
</dbReference>
<gene>
    <name evidence="1" type="ORF">HPB47_014083</name>
</gene>
<name>A0AC60QWS2_IXOPE</name>
<accession>A0AC60QWS2</accession>
<evidence type="ECO:0000313" key="2">
    <source>
        <dbReference type="Proteomes" id="UP000805193"/>
    </source>
</evidence>